<dbReference type="GO" id="GO:0008270">
    <property type="term" value="F:zinc ion binding"/>
    <property type="evidence" value="ECO:0007669"/>
    <property type="project" value="InterPro"/>
</dbReference>
<evidence type="ECO:0000256" key="2">
    <source>
        <dbReference type="ARBA" id="ARBA00022723"/>
    </source>
</evidence>
<dbReference type="GO" id="GO:0005634">
    <property type="term" value="C:nucleus"/>
    <property type="evidence" value="ECO:0007669"/>
    <property type="project" value="UniProtKB-SubCell"/>
</dbReference>
<evidence type="ECO:0000259" key="5">
    <source>
        <dbReference type="PROSITE" id="PS51379"/>
    </source>
</evidence>
<dbReference type="InterPro" id="IPR050613">
    <property type="entry name" value="Sec_Metabolite_Reg"/>
</dbReference>
<dbReference type="GO" id="GO:0000981">
    <property type="term" value="F:DNA-binding transcription factor activity, RNA polymerase II-specific"/>
    <property type="evidence" value="ECO:0007669"/>
    <property type="project" value="InterPro"/>
</dbReference>
<dbReference type="Gene3D" id="4.10.240.10">
    <property type="entry name" value="Zn(2)-C6 fungal-type DNA-binding domain"/>
    <property type="match status" value="1"/>
</dbReference>
<dbReference type="Pfam" id="PF04082">
    <property type="entry name" value="Fungal_trans"/>
    <property type="match status" value="1"/>
</dbReference>
<dbReference type="InterPro" id="IPR001138">
    <property type="entry name" value="Zn2Cys6_DnaBD"/>
</dbReference>
<dbReference type="Pfam" id="PF00172">
    <property type="entry name" value="Zn_clus"/>
    <property type="match status" value="1"/>
</dbReference>
<dbReference type="AlphaFoldDB" id="A0A165G3L1"/>
<dbReference type="InParanoid" id="A0A165G3L1"/>
<feature type="domain" description="4Fe-4S ferredoxin-type" evidence="5">
    <location>
        <begin position="40"/>
        <end position="72"/>
    </location>
</feature>
<dbReference type="InterPro" id="IPR007219">
    <property type="entry name" value="XnlR_reg_dom"/>
</dbReference>
<evidence type="ECO:0000256" key="1">
    <source>
        <dbReference type="ARBA" id="ARBA00004123"/>
    </source>
</evidence>
<dbReference type="OrthoDB" id="424974at2759"/>
<accession>A0A165G3L1</accession>
<feature type="domain" description="Zn(2)-C6 fungal-type" evidence="4">
    <location>
        <begin position="33"/>
        <end position="62"/>
    </location>
</feature>
<dbReference type="InterPro" id="IPR017896">
    <property type="entry name" value="4Fe4S_Fe-S-bd"/>
</dbReference>
<dbReference type="SMART" id="SM00066">
    <property type="entry name" value="GAL4"/>
    <property type="match status" value="1"/>
</dbReference>
<dbReference type="SUPFAM" id="SSF57701">
    <property type="entry name" value="Zn2/Cys6 DNA-binding domain"/>
    <property type="match status" value="1"/>
</dbReference>
<keyword evidence="7" id="KW-1185">Reference proteome</keyword>
<evidence type="ECO:0000256" key="3">
    <source>
        <dbReference type="ARBA" id="ARBA00023242"/>
    </source>
</evidence>
<protein>
    <recommendedName>
        <fullName evidence="8">Zn(2)-C6 fungal-type domain-containing protein</fullName>
    </recommendedName>
</protein>
<evidence type="ECO:0000313" key="6">
    <source>
        <dbReference type="EMBL" id="KZV89931.1"/>
    </source>
</evidence>
<dbReference type="PROSITE" id="PS50048">
    <property type="entry name" value="ZN2_CY6_FUNGAL_2"/>
    <property type="match status" value="1"/>
</dbReference>
<dbReference type="CDD" id="cd12148">
    <property type="entry name" value="fungal_TF_MHR"/>
    <property type="match status" value="1"/>
</dbReference>
<dbReference type="PROSITE" id="PS00463">
    <property type="entry name" value="ZN2_CY6_FUNGAL_1"/>
    <property type="match status" value="1"/>
</dbReference>
<dbReference type="Proteomes" id="UP000077266">
    <property type="component" value="Unassembled WGS sequence"/>
</dbReference>
<dbReference type="CDD" id="cd00067">
    <property type="entry name" value="GAL4"/>
    <property type="match status" value="1"/>
</dbReference>
<dbReference type="STRING" id="1314781.A0A165G3L1"/>
<evidence type="ECO:0000259" key="4">
    <source>
        <dbReference type="PROSITE" id="PS50048"/>
    </source>
</evidence>
<reference evidence="6 7" key="1">
    <citation type="journal article" date="2016" name="Mol. Biol. Evol.">
        <title>Comparative Genomics of Early-Diverging Mushroom-Forming Fungi Provides Insights into the Origins of Lignocellulose Decay Capabilities.</title>
        <authorList>
            <person name="Nagy L.G."/>
            <person name="Riley R."/>
            <person name="Tritt A."/>
            <person name="Adam C."/>
            <person name="Daum C."/>
            <person name="Floudas D."/>
            <person name="Sun H."/>
            <person name="Yadav J.S."/>
            <person name="Pangilinan J."/>
            <person name="Larsson K.H."/>
            <person name="Matsuura K."/>
            <person name="Barry K."/>
            <person name="Labutti K."/>
            <person name="Kuo R."/>
            <person name="Ohm R.A."/>
            <person name="Bhattacharya S.S."/>
            <person name="Shirouzu T."/>
            <person name="Yoshinaga Y."/>
            <person name="Martin F.M."/>
            <person name="Grigoriev I.V."/>
            <person name="Hibbett D.S."/>
        </authorList>
    </citation>
    <scope>NUCLEOTIDE SEQUENCE [LARGE SCALE GENOMIC DNA]</scope>
    <source>
        <strain evidence="6 7">HHB12029</strain>
    </source>
</reference>
<sequence length="819" mass="90411">MPTNDPAPAHIPPVAANELHKADEYKKRRGPVSCAECRRLKLKCDRKVPCSSCSKRGCAAICPNGTLTAGPGNRFVLADTQQLHEKIETMGKRIIDLEDALAALQAQISNERHPLLSDELMHVKALPATQNVEDAVNQAFIPVCDALGTLTLGDRAQFFGSNAHADYLLNETSAESPASTSSLPLDLLLLADAFPMSGVQALKNDVYQRLADWLPPPSEAWSLIDIYYTNAAWVFSPMPKDEFLETVARRVYASPHHRASLADVKPHDAAVLFMVFAKACLTAIDRAPYNVEALNYYQLARVALGLDSVIDHPTLQAVRAIHMMTTFLQMLDHPNGATTCYMLLGLAAQVCQSLGLHRNDSQWDLSDEERQRRRHVFWEVLSFDMWTSLAFGRPPSFTNGQVDAEMPKDTEQFVGEDGTLHTSFRMWTHMFSKQCMLKVMDQAFGVTPLAYGTVLRLDRLVREHPISEPLRLVNVGHMDAGEETGLILQRNTVFALTQKLLLYLHRSFFAQALMEHPLDPLKSKYAQSVLASFRSAFYITASARALYASIPLSLRFWLFWSQCFSASIILGSIVIRSPGSGLAPAAWVELDRVYELFERVAPESRRIARMLIVQPKMRKLRNKAHEAYTAFTTASDGLPRRVCSPEEEMELRFMWGRTRLINPPPPSAPMEPPSVSSPPDKYANLTMDKDPFVSLVPPLITPWNPPPTQAPTQQWSATPAAPFDIFAPFNLSATSQAPVIPLNPTAPLPQSPISMLAAAAAMVPPVWSTEGACAPLTTPSPESAAGTLEGSLDATWQRLLDGIGLPFDDMQGTSSEGSS</sequence>
<keyword evidence="2" id="KW-0479">Metal-binding</keyword>
<dbReference type="EMBL" id="KV426060">
    <property type="protein sequence ID" value="KZV89931.1"/>
    <property type="molecule type" value="Genomic_DNA"/>
</dbReference>
<dbReference type="PANTHER" id="PTHR31001:SF56">
    <property type="entry name" value="ZN(2)-C6 FUNGAL-TYPE DOMAIN-CONTAINING PROTEIN"/>
    <property type="match status" value="1"/>
</dbReference>
<evidence type="ECO:0008006" key="8">
    <source>
        <dbReference type="Google" id="ProtNLM"/>
    </source>
</evidence>
<dbReference type="PANTHER" id="PTHR31001">
    <property type="entry name" value="UNCHARACTERIZED TRANSCRIPTIONAL REGULATORY PROTEIN"/>
    <property type="match status" value="1"/>
</dbReference>
<dbReference type="SMART" id="SM00906">
    <property type="entry name" value="Fungal_trans"/>
    <property type="match status" value="1"/>
</dbReference>
<dbReference type="PROSITE" id="PS51379">
    <property type="entry name" value="4FE4S_FER_2"/>
    <property type="match status" value="1"/>
</dbReference>
<dbReference type="GO" id="GO:0003677">
    <property type="term" value="F:DNA binding"/>
    <property type="evidence" value="ECO:0007669"/>
    <property type="project" value="InterPro"/>
</dbReference>
<proteinExistence type="predicted"/>
<dbReference type="GO" id="GO:0006351">
    <property type="term" value="P:DNA-templated transcription"/>
    <property type="evidence" value="ECO:0007669"/>
    <property type="project" value="InterPro"/>
</dbReference>
<dbReference type="InterPro" id="IPR036864">
    <property type="entry name" value="Zn2-C6_fun-type_DNA-bd_sf"/>
</dbReference>
<keyword evidence="3" id="KW-0539">Nucleus</keyword>
<evidence type="ECO:0000313" key="7">
    <source>
        <dbReference type="Proteomes" id="UP000077266"/>
    </source>
</evidence>
<comment type="subcellular location">
    <subcellularLocation>
        <location evidence="1">Nucleus</location>
    </subcellularLocation>
</comment>
<organism evidence="6 7">
    <name type="scientific">Exidia glandulosa HHB12029</name>
    <dbReference type="NCBI Taxonomy" id="1314781"/>
    <lineage>
        <taxon>Eukaryota</taxon>
        <taxon>Fungi</taxon>
        <taxon>Dikarya</taxon>
        <taxon>Basidiomycota</taxon>
        <taxon>Agaricomycotina</taxon>
        <taxon>Agaricomycetes</taxon>
        <taxon>Auriculariales</taxon>
        <taxon>Exidiaceae</taxon>
        <taxon>Exidia</taxon>
    </lineage>
</organism>
<name>A0A165G3L1_EXIGL</name>
<gene>
    <name evidence="6" type="ORF">EXIGLDRAFT_750909</name>
</gene>